<dbReference type="InterPro" id="IPR011993">
    <property type="entry name" value="PH-like_dom_sf"/>
</dbReference>
<dbReference type="SUPFAM" id="SSF47031">
    <property type="entry name" value="Second domain of FERM"/>
    <property type="match status" value="1"/>
</dbReference>
<dbReference type="Gene3D" id="2.30.29.30">
    <property type="entry name" value="Pleckstrin-homology domain (PH domain)/Phosphotyrosine-binding domain (PTB)"/>
    <property type="match status" value="1"/>
</dbReference>
<dbReference type="InterPro" id="IPR019747">
    <property type="entry name" value="FERM_CS"/>
</dbReference>
<dbReference type="PRINTS" id="PR00935">
    <property type="entry name" value="BAND41"/>
</dbReference>
<dbReference type="SUPFAM" id="SSF50729">
    <property type="entry name" value="PH domain-like"/>
    <property type="match status" value="1"/>
</dbReference>
<dbReference type="EMBL" id="VSWD01000007">
    <property type="protein sequence ID" value="KAK3097371.1"/>
    <property type="molecule type" value="Genomic_DNA"/>
</dbReference>
<dbReference type="GO" id="GO:0031032">
    <property type="term" value="P:actomyosin structure organization"/>
    <property type="evidence" value="ECO:0007669"/>
    <property type="project" value="TreeGrafter"/>
</dbReference>
<feature type="region of interest" description="Disordered" evidence="2">
    <location>
        <begin position="253"/>
        <end position="492"/>
    </location>
</feature>
<evidence type="ECO:0000256" key="2">
    <source>
        <dbReference type="SAM" id="MobiDB-lite"/>
    </source>
</evidence>
<dbReference type="InterPro" id="IPR000299">
    <property type="entry name" value="FERM_domain"/>
</dbReference>
<feature type="compositionally biased region" description="Basic and acidic residues" evidence="2">
    <location>
        <begin position="460"/>
        <end position="482"/>
    </location>
</feature>
<feature type="compositionally biased region" description="Polar residues" evidence="2">
    <location>
        <begin position="659"/>
        <end position="679"/>
    </location>
</feature>
<dbReference type="Pfam" id="PF09380">
    <property type="entry name" value="FERM_C"/>
    <property type="match status" value="1"/>
</dbReference>
<proteinExistence type="predicted"/>
<dbReference type="InterPro" id="IPR018980">
    <property type="entry name" value="FERM_PH-like_C"/>
</dbReference>
<dbReference type="PANTHER" id="PTHR23280">
    <property type="entry name" value="4.1 G PROTEIN"/>
    <property type="match status" value="1"/>
</dbReference>
<dbReference type="InterPro" id="IPR014847">
    <property type="entry name" value="FA"/>
</dbReference>
<evidence type="ECO:0000313" key="5">
    <source>
        <dbReference type="Proteomes" id="UP001186944"/>
    </source>
</evidence>
<feature type="domain" description="FERM" evidence="3">
    <location>
        <begin position="1"/>
        <end position="216"/>
    </location>
</feature>
<dbReference type="InterPro" id="IPR035963">
    <property type="entry name" value="FERM_2"/>
</dbReference>
<reference evidence="4" key="1">
    <citation type="submission" date="2019-08" db="EMBL/GenBank/DDBJ databases">
        <title>The improved chromosome-level genome for the pearl oyster Pinctada fucata martensii using PacBio sequencing and Hi-C.</title>
        <authorList>
            <person name="Zheng Z."/>
        </authorList>
    </citation>
    <scope>NUCLEOTIDE SEQUENCE</scope>
    <source>
        <strain evidence="4">ZZ-2019</strain>
        <tissue evidence="4">Adductor muscle</tissue>
    </source>
</reference>
<dbReference type="FunFam" id="1.20.80.10:FF:000001">
    <property type="entry name" value="Erythrocyte membrane protein band 4.1"/>
    <property type="match status" value="1"/>
</dbReference>
<dbReference type="PROSITE" id="PS00661">
    <property type="entry name" value="FERM_2"/>
    <property type="match status" value="1"/>
</dbReference>
<protein>
    <recommendedName>
        <fullName evidence="3">FERM domain-containing protein</fullName>
    </recommendedName>
</protein>
<dbReference type="Pfam" id="PF08736">
    <property type="entry name" value="FA"/>
    <property type="match status" value="1"/>
</dbReference>
<dbReference type="Gene3D" id="1.20.80.10">
    <property type="match status" value="1"/>
</dbReference>
<name>A0AA88Y3Y8_PINIB</name>
<dbReference type="InterPro" id="IPR014352">
    <property type="entry name" value="FERM/acyl-CoA-bd_prot_sf"/>
</dbReference>
<dbReference type="CDD" id="cd14473">
    <property type="entry name" value="FERM_B-lobe"/>
    <property type="match status" value="1"/>
</dbReference>
<feature type="compositionally biased region" description="Polar residues" evidence="2">
    <location>
        <begin position="410"/>
        <end position="422"/>
    </location>
</feature>
<feature type="compositionally biased region" description="Basic and acidic residues" evidence="2">
    <location>
        <begin position="327"/>
        <end position="337"/>
    </location>
</feature>
<evidence type="ECO:0000259" key="3">
    <source>
        <dbReference type="PROSITE" id="PS50057"/>
    </source>
</evidence>
<dbReference type="AlphaFoldDB" id="A0AA88Y3Y8"/>
<dbReference type="SMART" id="SM01195">
    <property type="entry name" value="FA"/>
    <property type="match status" value="1"/>
</dbReference>
<dbReference type="PANTHER" id="PTHR23280:SF21">
    <property type="entry name" value="PROTEIN 4.1 HOMOLOG"/>
    <property type="match status" value="1"/>
</dbReference>
<dbReference type="SMART" id="SM01196">
    <property type="entry name" value="FERM_C"/>
    <property type="match status" value="1"/>
</dbReference>
<accession>A0AA88Y3Y8</accession>
<feature type="compositionally biased region" description="Acidic residues" evidence="2">
    <location>
        <begin position="313"/>
        <end position="326"/>
    </location>
</feature>
<dbReference type="SMART" id="SM00295">
    <property type="entry name" value="B41"/>
    <property type="match status" value="1"/>
</dbReference>
<feature type="compositionally biased region" description="Basic and acidic residues" evidence="2">
    <location>
        <begin position="699"/>
        <end position="709"/>
    </location>
</feature>
<comment type="caution">
    <text evidence="4">The sequence shown here is derived from an EMBL/GenBank/DDBJ whole genome shotgun (WGS) entry which is preliminary data.</text>
</comment>
<feature type="compositionally biased region" description="Low complexity" evidence="2">
    <location>
        <begin position="604"/>
        <end position="614"/>
    </location>
</feature>
<dbReference type="GO" id="GO:0005856">
    <property type="term" value="C:cytoskeleton"/>
    <property type="evidence" value="ECO:0007669"/>
    <property type="project" value="TreeGrafter"/>
</dbReference>
<dbReference type="GO" id="GO:0005886">
    <property type="term" value="C:plasma membrane"/>
    <property type="evidence" value="ECO:0007669"/>
    <property type="project" value="TreeGrafter"/>
</dbReference>
<organism evidence="4 5">
    <name type="scientific">Pinctada imbricata</name>
    <name type="common">Atlantic pearl-oyster</name>
    <name type="synonym">Pinctada martensii</name>
    <dbReference type="NCBI Taxonomy" id="66713"/>
    <lineage>
        <taxon>Eukaryota</taxon>
        <taxon>Metazoa</taxon>
        <taxon>Spiralia</taxon>
        <taxon>Lophotrochozoa</taxon>
        <taxon>Mollusca</taxon>
        <taxon>Bivalvia</taxon>
        <taxon>Autobranchia</taxon>
        <taxon>Pteriomorphia</taxon>
        <taxon>Pterioida</taxon>
        <taxon>Pterioidea</taxon>
        <taxon>Pteriidae</taxon>
        <taxon>Pinctada</taxon>
    </lineage>
</organism>
<feature type="region of interest" description="Disordered" evidence="2">
    <location>
        <begin position="592"/>
        <end position="745"/>
    </location>
</feature>
<keyword evidence="1" id="KW-0597">Phosphoprotein</keyword>
<feature type="compositionally biased region" description="Basic and acidic residues" evidence="2">
    <location>
        <begin position="715"/>
        <end position="744"/>
    </location>
</feature>
<feature type="compositionally biased region" description="Basic residues" evidence="2">
    <location>
        <begin position="427"/>
        <end position="436"/>
    </location>
</feature>
<feature type="compositionally biased region" description="Basic residues" evidence="2">
    <location>
        <begin position="264"/>
        <end position="276"/>
    </location>
</feature>
<feature type="compositionally biased region" description="Basic and acidic residues" evidence="2">
    <location>
        <begin position="302"/>
        <end position="312"/>
    </location>
</feature>
<dbReference type="FunFam" id="2.30.29.30:FF:000001">
    <property type="entry name" value="Erythrocyte membrane protein band 4.1"/>
    <property type="match status" value="1"/>
</dbReference>
<dbReference type="InterPro" id="IPR019748">
    <property type="entry name" value="FERM_central"/>
</dbReference>
<gene>
    <name evidence="4" type="ORF">FSP39_009080</name>
</gene>
<dbReference type="Pfam" id="PF00373">
    <property type="entry name" value="FERM_M"/>
    <property type="match status" value="1"/>
</dbReference>
<evidence type="ECO:0000313" key="4">
    <source>
        <dbReference type="EMBL" id="KAK3097371.1"/>
    </source>
</evidence>
<dbReference type="Proteomes" id="UP001186944">
    <property type="component" value="Unassembled WGS sequence"/>
</dbReference>
<keyword evidence="5" id="KW-1185">Reference proteome</keyword>
<sequence>MQWNFNFEIKFYPPDPQLLHEDLTRYQLCLQIRKDIVTGKLPCSVVTYSLLGSFTVQSELGDFDVEEFGPGVEYIRKMKFAPAQDRELLKKIADLHKTHKGQTPEEAELNFLEHAKKLAMYGVEIFDAKDGEGIDIQLGICASGILVFREKLQINKFVWPKILKMSYRRTKFYIKLRTAEFDDFQTLVGFKFLSSKHAKRMWKFCVENHSFFRNREPDSPGTRRTVLRFGSRFRYSGRTQFQARQAMQTVDRPSPYFDRNYSQHGKRATYHGKTKHQRIEDEMFKPRPPPITRDPPMFDQNDVDRKPIPEPEIRDEEDVFEHEEEPENRKSRMEKIHGIRTPLAAVMKSDHAENNNVEQTPPRARDYDDEEDDSFNKPPLEESMVRTRHSYPDGLARGGKREKHDIDSIGANTNTNKSNIINQHGEKRQHGRRGRSRSQSQGKKVYFDEESLQSASSHISRSDSELGPHKRKTSIERQFQKKSERRRPTKQVTIEYRGTPNYHGPLSSNVETERRMYEIGDGSLHNRSEISVDEGFADLDESFSSSKDKKSMKMILRYEQPAYSKVRNSENVWLSGDYFGNQKNTRIPELDLSPITHKSDSDLTHSTNTSNTTHVTDAPPMLRSLSHEPQHISVKSRSKVHRDQDPVMSREQKNRLYGYSSSDSSDNEMEQSFSRSFVRNSHLAGRRGRRNLSTNSRSSLEKSQEEGSLLRRNKERRDSLRNEEESEERDVFKDTEMKKGENDQRNIVQTKSEAILLEKYIIHRPSQTSSMSQEDDQYLDMMSPLSVNQTPGEMVTDHIKGTDKENELDALLLMLV</sequence>
<evidence type="ECO:0000256" key="1">
    <source>
        <dbReference type="ARBA" id="ARBA00022553"/>
    </source>
</evidence>
<feature type="compositionally biased region" description="Basic and acidic residues" evidence="2">
    <location>
        <begin position="641"/>
        <end position="654"/>
    </location>
</feature>
<dbReference type="InterPro" id="IPR019749">
    <property type="entry name" value="Band_41_domain"/>
</dbReference>
<dbReference type="PROSITE" id="PS50057">
    <property type="entry name" value="FERM_3"/>
    <property type="match status" value="1"/>
</dbReference>